<sequence length="460" mass="50883">MTLFRRQLLTSALAVLAGVTALPRKVLGAVSQKGIYRLMQGPMLGAVGPDRVRLHMRCSACATLTVEYATNPDFSGSKVSAGVATGPDTDYIALIELTGLTPATRYAYRILIDGQPDGYQKRLAPFHFTTAPVVGQRQPFTVAFGSCARIQAAEVQPIWDAIAAQDPDLFLWLGDNVYHDTLEPQIMDEMWRWQRSVPNLEPILRTVPQLAIWDDHDYGLNDHDRTNPVKDIALASFKKYWANPSYGLPDAPGVFFAFSYGDVDFFMLDSRYHRDPNEAPDTPQKTLLGARQLQWLKDGLKKSRASFKIIACGSGWSNAKGPGGDSWAAFLNERDALFDFIRDAKIEGVVLLSGDTHVGELNAIPASEKGGYDLYDLVSSPLAQDPELANASRKPEKRIRPAYVSDVNFGSLRFDFDPEPRLTFVLRNSRGQAAWAPFILRASDLRNGVSTWAEKSKAPA</sequence>
<dbReference type="Proteomes" id="UP001214854">
    <property type="component" value="Unassembled WGS sequence"/>
</dbReference>
<feature type="domain" description="DUF7800" evidence="3">
    <location>
        <begin position="37"/>
        <end position="115"/>
    </location>
</feature>
<dbReference type="InterPro" id="IPR018946">
    <property type="entry name" value="PhoD-like_MPP"/>
</dbReference>
<dbReference type="RefSeq" id="WP_272747265.1">
    <property type="nucleotide sequence ID" value="NZ_JAQQKX010000003.1"/>
</dbReference>
<dbReference type="InterPro" id="IPR038607">
    <property type="entry name" value="PhoD-like_sf"/>
</dbReference>
<keyword evidence="5" id="KW-1185">Reference proteome</keyword>
<organism evidence="4 5">
    <name type="scientific">Asticcacaulis aquaticus</name>
    <dbReference type="NCBI Taxonomy" id="2984212"/>
    <lineage>
        <taxon>Bacteria</taxon>
        <taxon>Pseudomonadati</taxon>
        <taxon>Pseudomonadota</taxon>
        <taxon>Alphaproteobacteria</taxon>
        <taxon>Caulobacterales</taxon>
        <taxon>Caulobacteraceae</taxon>
        <taxon>Asticcacaulis</taxon>
    </lineage>
</organism>
<dbReference type="SUPFAM" id="SSF49363">
    <property type="entry name" value="Purple acid phosphatase, N-terminal domain"/>
    <property type="match status" value="1"/>
</dbReference>
<dbReference type="CDD" id="cd07389">
    <property type="entry name" value="MPP_PhoD"/>
    <property type="match status" value="1"/>
</dbReference>
<dbReference type="InterPro" id="IPR056702">
    <property type="entry name" value="DUF7800"/>
</dbReference>
<dbReference type="Gene3D" id="2.60.40.380">
    <property type="entry name" value="Purple acid phosphatase-like, N-terminal"/>
    <property type="match status" value="1"/>
</dbReference>
<dbReference type="PANTHER" id="PTHR33987">
    <property type="entry name" value="CALCINEURIN-LIKE METALLO-PHOSPHOESTERASE SUPERFAMILY PROTEIN"/>
    <property type="match status" value="1"/>
</dbReference>
<dbReference type="EMBL" id="JAQQKX010000003">
    <property type="protein sequence ID" value="MDC7682783.1"/>
    <property type="molecule type" value="Genomic_DNA"/>
</dbReference>
<dbReference type="Gene3D" id="3.60.21.70">
    <property type="entry name" value="PhoD-like phosphatase"/>
    <property type="match status" value="1"/>
</dbReference>
<feature type="domain" description="PhoD-like phosphatase metallophosphatase" evidence="2">
    <location>
        <begin position="143"/>
        <end position="385"/>
    </location>
</feature>
<evidence type="ECO:0000259" key="2">
    <source>
        <dbReference type="Pfam" id="PF09423"/>
    </source>
</evidence>
<accession>A0ABT5HRU1</accession>
<evidence type="ECO:0000313" key="5">
    <source>
        <dbReference type="Proteomes" id="UP001214854"/>
    </source>
</evidence>
<gene>
    <name evidence="4" type="ORF">PQU92_05815</name>
</gene>
<comment type="caution">
    <text evidence="4">The sequence shown here is derived from an EMBL/GenBank/DDBJ whole genome shotgun (WGS) entry which is preliminary data.</text>
</comment>
<dbReference type="Pfam" id="PF25077">
    <property type="entry name" value="DUF7800"/>
    <property type="match status" value="1"/>
</dbReference>
<dbReference type="InterPro" id="IPR029052">
    <property type="entry name" value="Metallo-depent_PP-like"/>
</dbReference>
<keyword evidence="1" id="KW-0732">Signal</keyword>
<reference evidence="4 5" key="1">
    <citation type="submission" date="2023-01" db="EMBL/GenBank/DDBJ databases">
        <title>Novel species of the genus Asticcacaulis isolated from rivers.</title>
        <authorList>
            <person name="Lu H."/>
        </authorList>
    </citation>
    <scope>NUCLEOTIDE SEQUENCE [LARGE SCALE GENOMIC DNA]</scope>
    <source>
        <strain evidence="4 5">BYS171W</strain>
    </source>
</reference>
<dbReference type="InterPro" id="IPR008963">
    <property type="entry name" value="Purple_acid_Pase-like_N"/>
</dbReference>
<dbReference type="Pfam" id="PF09423">
    <property type="entry name" value="PhoD"/>
    <property type="match status" value="1"/>
</dbReference>
<dbReference type="PANTHER" id="PTHR33987:SF1">
    <property type="entry name" value="CALCINEURIN-LIKE METALLO-PHOSPHOESTERASE SUPERFAMILY PROTEIN"/>
    <property type="match status" value="1"/>
</dbReference>
<evidence type="ECO:0000259" key="3">
    <source>
        <dbReference type="Pfam" id="PF25077"/>
    </source>
</evidence>
<name>A0ABT5HRU1_9CAUL</name>
<protein>
    <submittedName>
        <fullName evidence="4">Alkaline phosphatase D family protein</fullName>
    </submittedName>
</protein>
<evidence type="ECO:0000313" key="4">
    <source>
        <dbReference type="EMBL" id="MDC7682783.1"/>
    </source>
</evidence>
<evidence type="ECO:0000256" key="1">
    <source>
        <dbReference type="ARBA" id="ARBA00022729"/>
    </source>
</evidence>
<dbReference type="SUPFAM" id="SSF56300">
    <property type="entry name" value="Metallo-dependent phosphatases"/>
    <property type="match status" value="1"/>
</dbReference>
<proteinExistence type="predicted"/>